<reference evidence="1 2" key="1">
    <citation type="submission" date="2020-10" db="EMBL/GenBank/DDBJ databases">
        <title>Sequencing the genomes of 1000 actinobacteria strains.</title>
        <authorList>
            <person name="Klenk H.-P."/>
        </authorList>
    </citation>
    <scope>NUCLEOTIDE SEQUENCE [LARGE SCALE GENOMIC DNA]</scope>
    <source>
        <strain evidence="1 2">DSM 7307</strain>
    </source>
</reference>
<protein>
    <submittedName>
        <fullName evidence="1">Uncharacterized protein</fullName>
    </submittedName>
</protein>
<name>A0ABR9IZ78_RHIVS</name>
<keyword evidence="2" id="KW-1185">Reference proteome</keyword>
<proteinExistence type="predicted"/>
<comment type="caution">
    <text evidence="1">The sequence shown here is derived from an EMBL/GenBank/DDBJ whole genome shotgun (WGS) entry which is preliminary data.</text>
</comment>
<accession>A0ABR9IZ78</accession>
<dbReference type="EMBL" id="JADBEC010000002">
    <property type="protein sequence ID" value="MBE1508531.1"/>
    <property type="molecule type" value="Genomic_DNA"/>
</dbReference>
<gene>
    <name evidence="1" type="ORF">H4W29_005776</name>
</gene>
<sequence length="90" mass="9844">MIQFVARENSTRAVATVFAKRAIRIGICGNRDDLRVERVDNAIFGRFGQKSNCFVSADELSPQARGSLDEPADQADLIVATVRHAPSLRG</sequence>
<evidence type="ECO:0000313" key="1">
    <source>
        <dbReference type="EMBL" id="MBE1508531.1"/>
    </source>
</evidence>
<evidence type="ECO:0000313" key="2">
    <source>
        <dbReference type="Proteomes" id="UP000620262"/>
    </source>
</evidence>
<dbReference type="RefSeq" id="WP_192732116.1">
    <property type="nucleotide sequence ID" value="NZ_BAAAVL010000010.1"/>
</dbReference>
<organism evidence="1 2">
    <name type="scientific">Rhizobium viscosum</name>
    <name type="common">Arthrobacter viscosus</name>
    <dbReference type="NCBI Taxonomy" id="1673"/>
    <lineage>
        <taxon>Bacteria</taxon>
        <taxon>Pseudomonadati</taxon>
        <taxon>Pseudomonadota</taxon>
        <taxon>Alphaproteobacteria</taxon>
        <taxon>Hyphomicrobiales</taxon>
        <taxon>Rhizobiaceae</taxon>
        <taxon>Rhizobium/Agrobacterium group</taxon>
        <taxon>Rhizobium</taxon>
    </lineage>
</organism>
<dbReference type="Proteomes" id="UP000620262">
    <property type="component" value="Unassembled WGS sequence"/>
</dbReference>